<proteinExistence type="inferred from homology"/>
<evidence type="ECO:0000313" key="11">
    <source>
        <dbReference type="EnsemblMetazoa" id="AMIN000761-PA"/>
    </source>
</evidence>
<feature type="compositionally biased region" description="Low complexity" evidence="7">
    <location>
        <begin position="1955"/>
        <end position="1996"/>
    </location>
</feature>
<feature type="compositionally biased region" description="Low complexity" evidence="7">
    <location>
        <begin position="2590"/>
        <end position="2606"/>
    </location>
</feature>
<feature type="compositionally biased region" description="Polar residues" evidence="7">
    <location>
        <begin position="2246"/>
        <end position="2263"/>
    </location>
</feature>
<feature type="region of interest" description="Disordered" evidence="7">
    <location>
        <begin position="629"/>
        <end position="670"/>
    </location>
</feature>
<feature type="compositionally biased region" description="Acidic residues" evidence="7">
    <location>
        <begin position="2068"/>
        <end position="2116"/>
    </location>
</feature>
<dbReference type="Pfam" id="PF25785">
    <property type="entry name" value="TPR"/>
    <property type="match status" value="1"/>
</dbReference>
<feature type="region of interest" description="Disordered" evidence="7">
    <location>
        <begin position="2419"/>
        <end position="2504"/>
    </location>
</feature>
<dbReference type="EnsemblMetazoa" id="AMIN000761-RA">
    <property type="protein sequence ID" value="AMIN000761-PA"/>
    <property type="gene ID" value="AMIN000761"/>
</dbReference>
<feature type="compositionally biased region" description="Low complexity" evidence="7">
    <location>
        <begin position="2264"/>
        <end position="2297"/>
    </location>
</feature>
<evidence type="ECO:0000313" key="12">
    <source>
        <dbReference type="Proteomes" id="UP000075920"/>
    </source>
</evidence>
<feature type="compositionally biased region" description="Polar residues" evidence="7">
    <location>
        <begin position="2576"/>
        <end position="2589"/>
    </location>
</feature>
<accession>A0A182VRS0</accession>
<evidence type="ECO:0000256" key="4">
    <source>
        <dbReference type="ARBA" id="ARBA00023054"/>
    </source>
</evidence>
<dbReference type="InterPro" id="IPR057974">
    <property type="entry name" value="NUA/TPR/MLP1-2-like_dom"/>
</dbReference>
<evidence type="ECO:0000256" key="5">
    <source>
        <dbReference type="ARBA" id="ARBA00023242"/>
    </source>
</evidence>
<feature type="domain" description="NUA/TPR/MLP1-2-like" evidence="10">
    <location>
        <begin position="475"/>
        <end position="568"/>
    </location>
</feature>
<dbReference type="STRING" id="112268.A0A182VRS0"/>
<organism evidence="11 12">
    <name type="scientific">Anopheles minimus</name>
    <dbReference type="NCBI Taxonomy" id="112268"/>
    <lineage>
        <taxon>Eukaryota</taxon>
        <taxon>Metazoa</taxon>
        <taxon>Ecdysozoa</taxon>
        <taxon>Arthropoda</taxon>
        <taxon>Hexapoda</taxon>
        <taxon>Insecta</taxon>
        <taxon>Pterygota</taxon>
        <taxon>Neoptera</taxon>
        <taxon>Endopterygota</taxon>
        <taxon>Diptera</taxon>
        <taxon>Nematocera</taxon>
        <taxon>Culicoidea</taxon>
        <taxon>Culicidae</taxon>
        <taxon>Anophelinae</taxon>
        <taxon>Anopheles</taxon>
    </lineage>
</organism>
<evidence type="ECO:0000256" key="2">
    <source>
        <dbReference type="ARBA" id="ARBA00005274"/>
    </source>
</evidence>
<dbReference type="InterPro" id="IPR012929">
    <property type="entry name" value="Nucleoprot-TPR/MLP1-2_dom"/>
</dbReference>
<feature type="compositionally biased region" description="Polar residues" evidence="7">
    <location>
        <begin position="1918"/>
        <end position="1932"/>
    </location>
</feature>
<sequence>MEVDQVSGVLHTILSPEEMEAIGEASVKKIEDACEKKFEEFLMAKALCETTKTDLEIMKTDYERKIEELTLKAEDESAKYHSSQLSVKEMRIELEDVKQELIKAKEKLFTNETENDRFRKERNQALAERDTMDSALKRKELEVDRLHYDVLELEKKIKSANAAKCEALTKLEEIVSKEHSLDFKEKRMDQELSMRDNQIARLTQDLDQTLRELQAIRRDQNINSLTMEAKLTEKKEELKIATQTNSFLSEQNVELSSKVEELATKNMKLSNEMSTMMEHYRKELDSQNRLCELLQQDKHDHMQQTKELESAITALRQMLNEATESCGMIETEKKQLELKHAEELADREKSISDLREELKHANELLSEARDENVEHAVEKLAPSAVSMSRMLKTGMSSTEVYTLYVRTMEKLQQEEKEHGKLKLQTQNILQELEQSAPEILRQQTENQNLKEANEEITLQLNNMIKQSGELHAEIATLRDKIRMMDGENKNFRQERLDLSRQVCHLLNEVEKLQHGVSSEDLDHAFDSNPDEVFSKKLITFSNVKELQDNNLKLLLVIRDFSMKVDELERVHNSMNAATYEAKLDACNNRIHELKDAVDKHRHLLEQCSQQRDRYKKMYHDAMRSYNPGYNSASMNGGNLQGDSLMDGLDEMPLANSSTANETSGKNASLAAAVAEKDRKVSELESKHQSLQQEMSAVKQEYEAYRREKHSNDVQINEQLDKMRTEIRELSANNVKLMGTNEFNSEQNRLISKNITTYKSQITALEERNRNYEGTIAKHEASIMYLKEEAMSAQTKLARAEVQLENLKQECRILKDSETRLRTEREILNRERSNQNLLLNNLEMIKVSMERSENEGRLRLETRLDETSRECSALRRRLQEEQDLSREQMACLQRQLETAQKRMEEEIAIAEGHQAELRDARNDLEIKTRKIDDLQRKLQESLSPNDVDNPVTQAKRKIRELENSLAENVVEINSLQAQLATAQEHMQKYAELSESTVKELRDLSELSNQQKETSEKEIATLQKSEAELRTQVDELKTELSLKITGAKLTTGDKDSELHKVQLELKATLEKVADQARELREIRENCNALAEKLHEAEQKYAREMMEHSSDIQQLAQLKDDMLRTQAQFEDLKKQRDQAQEHLKTGEECWNNREEKLRTEVSQLEEQLSNLNSQNAVLHDQIQNLGTRLSISAAAHNQSSLAEAESANADNSMIGDDASILNRSLNDEEKQSVEQLLQIIKYLRKEKDIAVARSDMLRSENVRIQSELMILEKKFEEVQAELKEMREKTDTVTVTAAKHEEILRKLDTYNAIVDSNRVLREERDGLNQKVRELSQRLLDAEDKLFPLEEKVQELTVKLESSTNENTTLRMDVARQRQRLTSLVERSSKINSDDWKRMQTERENLAKMLVAEKDLLKHANEELNTHKVERTRLEGELGSVSKQLHACHAQVKKLTDDLEATAGQTVEIETLKAKLKTTEDQLAEVRLKESQIRKIAKRYKDSFNELKRQTDEREMDAAENANVSRGSALDASASGTGATVATEENAADVEDMRKQVETAAEEIDTLKKENELLRAKLDKAERSIDVVKDAKTRILTLTEQKNNATRELNAVKGQLQQQLDQMREETDLLKAQYEGRVTRCEKENADADRESKDTINRLTRENEQLTIRLNQLNRQLGLQQAVAKPTTSAVGAGVSEKPAGESPRTANVKPMAGPSQQQSAAVTPRRVSETPLASIRPMAVGSRTAAVLPTSQTSSTNVAIVQGSSASPSVSTSPAPGVGVSAGAVNSNIAANAASTGGSSSSGCTGSSVAVSGGNASASVSGTPSTSGLTTALVPPQQQVHSVTATSSSSCGGTGVTNALGLNESITASSSPTSSHTDYMPATSSASVAVAAVPPMGTASTSTAESSSSSSSSTSLHVEGENTPQMSSNDQTHPQLQQQQVQQAAVAMVMPHVEGGVVQQQSLQQQQPQPHLPQQQQQANVQLQLQPLQQQQSTPQASSSNTVTTTQAGHKRPRDVEGDSSTDNAGQQLTIKPTPAKKRIRMVQVAVDGFQGVSESGLDVEYQVPTSSQRDQEDDIIVVDTEEEDDDDEEEEEDEEDVGMADEGTAEADDGPFDSYETEELGVAGGVGAYDEGEGPDIDEDNNIQSANNEVDVDEDNEIPNPCGTTSTTSTSTSSTSSSTLSAKQASGQHAAPMDTTEDVETSSTSSTTVPAGGSSVAVAVAGPSTSMQSSSPVESGASTSSTIGGNTSNDAQQLPQIQSTTGSTNHSEASTGQQSSSSSSVPLPSSAAASSSGTGGTASIQSQGVAAAGIVGGSARQVVNPLSRQQQQATHLILMQQSYEHHESADDRIVPSTPTLYAPRRTDGFSVGSPHPQVPTARFTFSETSTSRQSVGVVPTSGGVTGSVGLPEGIDDTRIDLSQLDEATAGGSGGGGRSVPTTPQHTTHSEHIGIGGMAVPGPSNNPLNNIERSSPGGGESQVPDILVSGASIGDGYIPESTTSSTIDPLHPTYSSEALAASDAVGSEALDRTERELLEEDEDDLVDDGVAVGDDSAMDAEVNDVDDGATTAVSETTTAAPTTSGSVETPTAEASSRTAQQSGTASGSGLASGSRNNEADTGTGDDRISSEGETLTTTTRPMEESSEAEVLEAPSSNTRSRTSTQRVATNVTGGRHAGRRYNHRGANRTPITWNEGRDV</sequence>
<feature type="region of interest" description="Disordered" evidence="7">
    <location>
        <begin position="1789"/>
        <end position="1827"/>
    </location>
</feature>
<dbReference type="GO" id="GO:0005643">
    <property type="term" value="C:nuclear pore"/>
    <property type="evidence" value="ECO:0007669"/>
    <property type="project" value="TreeGrafter"/>
</dbReference>
<feature type="compositionally biased region" description="Polar residues" evidence="7">
    <location>
        <begin position="629"/>
        <end position="641"/>
    </location>
</feature>
<reference evidence="11" key="2">
    <citation type="submission" date="2020-05" db="UniProtKB">
        <authorList>
            <consortium name="EnsemblMetazoa"/>
        </authorList>
    </citation>
    <scope>IDENTIFICATION</scope>
    <source>
        <strain evidence="11">MINIMUS1</strain>
    </source>
</reference>
<dbReference type="GO" id="GO:0006606">
    <property type="term" value="P:protein import into nucleus"/>
    <property type="evidence" value="ECO:0007669"/>
    <property type="project" value="InterPro"/>
</dbReference>
<feature type="region of interest" description="Disordered" evidence="7">
    <location>
        <begin position="1681"/>
        <end position="1722"/>
    </location>
</feature>
<feature type="domain" description="Nucleoprotein TPR/MLP1-2" evidence="8">
    <location>
        <begin position="1055"/>
        <end position="1182"/>
    </location>
</feature>
<dbReference type="Pfam" id="PF07926">
    <property type="entry name" value="TPR_MLP1_2"/>
    <property type="match status" value="1"/>
</dbReference>
<dbReference type="PANTHER" id="PTHR18898">
    <property type="entry name" value="NUCLEOPROTEIN TPR-RELATED"/>
    <property type="match status" value="1"/>
</dbReference>
<evidence type="ECO:0000259" key="8">
    <source>
        <dbReference type="Pfam" id="PF07926"/>
    </source>
</evidence>
<feature type="compositionally biased region" description="Acidic residues" evidence="7">
    <location>
        <begin position="2548"/>
        <end position="2559"/>
    </location>
</feature>
<comment type="subcellular location">
    <subcellularLocation>
        <location evidence="1">Nucleus</location>
    </subcellularLocation>
</comment>
<evidence type="ECO:0000259" key="9">
    <source>
        <dbReference type="Pfam" id="PF25481"/>
    </source>
</evidence>
<feature type="coiled-coil region" evidence="6">
    <location>
        <begin position="1545"/>
        <end position="1671"/>
    </location>
</feature>
<evidence type="ECO:0000256" key="1">
    <source>
        <dbReference type="ARBA" id="ARBA00004123"/>
    </source>
</evidence>
<feature type="compositionally biased region" description="Polar residues" evidence="7">
    <location>
        <begin position="2015"/>
        <end position="2027"/>
    </location>
</feature>
<feature type="coiled-coil region" evidence="6">
    <location>
        <begin position="576"/>
        <end position="610"/>
    </location>
</feature>
<reference evidence="12" key="1">
    <citation type="submission" date="2013-03" db="EMBL/GenBank/DDBJ databases">
        <title>The Genome Sequence of Anopheles minimus MINIMUS1.</title>
        <authorList>
            <consortium name="The Broad Institute Genomics Platform"/>
            <person name="Neafsey D.E."/>
            <person name="Walton C."/>
            <person name="Walker B."/>
            <person name="Young S.K."/>
            <person name="Zeng Q."/>
            <person name="Gargeya S."/>
            <person name="Fitzgerald M."/>
            <person name="Haas B."/>
            <person name="Abouelleil A."/>
            <person name="Allen A.W."/>
            <person name="Alvarado L."/>
            <person name="Arachchi H.M."/>
            <person name="Berlin A.M."/>
            <person name="Chapman S.B."/>
            <person name="Gainer-Dewar J."/>
            <person name="Goldberg J."/>
            <person name="Griggs A."/>
            <person name="Gujja S."/>
            <person name="Hansen M."/>
            <person name="Howarth C."/>
            <person name="Imamovic A."/>
            <person name="Ireland A."/>
            <person name="Larimer J."/>
            <person name="McCowan C."/>
            <person name="Murphy C."/>
            <person name="Pearson M."/>
            <person name="Poon T.W."/>
            <person name="Priest M."/>
            <person name="Roberts A."/>
            <person name="Saif S."/>
            <person name="Shea T."/>
            <person name="Sisk P."/>
            <person name="Sykes S."/>
            <person name="Wortman J."/>
            <person name="Nusbaum C."/>
            <person name="Birren B."/>
        </authorList>
    </citation>
    <scope>NUCLEOTIDE SEQUENCE [LARGE SCALE GENOMIC DNA]</scope>
    <source>
        <strain evidence="12">MINIMUS1</strain>
    </source>
</reference>
<keyword evidence="4 6" id="KW-0175">Coiled coil</keyword>
<feature type="compositionally biased region" description="Low complexity" evidence="7">
    <location>
        <begin position="2198"/>
        <end position="2223"/>
    </location>
</feature>
<feature type="coiled-coil region" evidence="6">
    <location>
        <begin position="199"/>
        <end position="378"/>
    </location>
</feature>
<feature type="coiled-coil region" evidence="6">
    <location>
        <begin position="52"/>
        <end position="156"/>
    </location>
</feature>
<feature type="coiled-coil region" evidence="6">
    <location>
        <begin position="1398"/>
        <end position="1432"/>
    </location>
</feature>
<feature type="compositionally biased region" description="Polar residues" evidence="7">
    <location>
        <begin position="2623"/>
        <end position="2632"/>
    </location>
</feature>
<dbReference type="GO" id="GO:0034399">
    <property type="term" value="C:nuclear periphery"/>
    <property type="evidence" value="ECO:0007669"/>
    <property type="project" value="UniProtKB-ARBA"/>
</dbReference>
<evidence type="ECO:0000256" key="3">
    <source>
        <dbReference type="ARBA" id="ARBA00019789"/>
    </source>
</evidence>
<feature type="compositionally biased region" description="Low complexity" evidence="7">
    <location>
        <begin position="2161"/>
        <end position="2176"/>
    </location>
</feature>
<feature type="region of interest" description="Disordered" evidence="7">
    <location>
        <begin position="2531"/>
        <end position="2691"/>
    </location>
</feature>
<evidence type="ECO:0000256" key="6">
    <source>
        <dbReference type="SAM" id="Coils"/>
    </source>
</evidence>
<dbReference type="Pfam" id="PF25481">
    <property type="entry name" value="Nucleoprot-TPR"/>
    <property type="match status" value="1"/>
</dbReference>
<feature type="compositionally biased region" description="Low complexity" evidence="7">
    <location>
        <begin position="1789"/>
        <end position="1818"/>
    </location>
</feature>
<feature type="coiled-coil region" evidence="6">
    <location>
        <begin position="1313"/>
        <end position="1340"/>
    </location>
</feature>
<comment type="similarity">
    <text evidence="2">Belongs to the TPR family.</text>
</comment>
<feature type="compositionally biased region" description="Low complexity" evidence="7">
    <location>
        <begin position="2232"/>
        <end position="2245"/>
    </location>
</feature>
<feature type="region of interest" description="Disordered" evidence="7">
    <location>
        <begin position="2385"/>
        <end position="2406"/>
    </location>
</feature>
<name>A0A182VRS0_9DIPT</name>
<feature type="compositionally biased region" description="Low complexity" evidence="7">
    <location>
        <begin position="2561"/>
        <end position="2575"/>
    </location>
</feature>
<dbReference type="InterPro" id="IPR057577">
    <property type="entry name" value="Nucleoprot-TPR/MLP1_dom"/>
</dbReference>
<feature type="compositionally biased region" description="Basic residues" evidence="7">
    <location>
        <begin position="2668"/>
        <end position="2678"/>
    </location>
</feature>
<feature type="compositionally biased region" description="Low complexity" evidence="7">
    <location>
        <begin position="1527"/>
        <end position="1538"/>
    </location>
</feature>
<dbReference type="GO" id="GO:1901673">
    <property type="term" value="P:regulation of mitotic spindle assembly"/>
    <property type="evidence" value="ECO:0007669"/>
    <property type="project" value="TreeGrafter"/>
</dbReference>
<feature type="region of interest" description="Disordered" evidence="7">
    <location>
        <begin position="1893"/>
        <end position="1939"/>
    </location>
</feature>
<protein>
    <recommendedName>
        <fullName evidence="3">Nucleoprotein TPR</fullName>
    </recommendedName>
</protein>
<dbReference type="Proteomes" id="UP000075920">
    <property type="component" value="Unassembled WGS sequence"/>
</dbReference>
<dbReference type="GO" id="GO:0017056">
    <property type="term" value="F:structural constituent of nuclear pore"/>
    <property type="evidence" value="ECO:0007669"/>
    <property type="project" value="TreeGrafter"/>
</dbReference>
<dbReference type="VEuPathDB" id="VectorBase:AMIN000761"/>
<evidence type="ECO:0000259" key="10">
    <source>
        <dbReference type="Pfam" id="PF25785"/>
    </source>
</evidence>
<feature type="region of interest" description="Disordered" evidence="7">
    <location>
        <begin position="2057"/>
        <end position="2297"/>
    </location>
</feature>
<feature type="compositionally biased region" description="Low complexity" evidence="7">
    <location>
        <begin position="2647"/>
        <end position="2658"/>
    </location>
</feature>
<feature type="compositionally biased region" description="Polar residues" evidence="7">
    <location>
        <begin position="2455"/>
        <end position="2465"/>
    </location>
</feature>
<feature type="region of interest" description="Disordered" evidence="7">
    <location>
        <begin position="1955"/>
        <end position="2031"/>
    </location>
</feature>
<feature type="compositionally biased region" description="Polar residues" evidence="7">
    <location>
        <begin position="654"/>
        <end position="666"/>
    </location>
</feature>
<feature type="coiled-coil region" evidence="6">
    <location>
        <begin position="1223"/>
        <end position="1285"/>
    </location>
</feature>
<feature type="coiled-coil region" evidence="6">
    <location>
        <begin position="411"/>
        <end position="494"/>
    </location>
</feature>
<feature type="coiled-coil region" evidence="6">
    <location>
        <begin position="1063"/>
        <end position="1178"/>
    </location>
</feature>
<feature type="region of interest" description="Disordered" evidence="7">
    <location>
        <begin position="1504"/>
        <end position="1543"/>
    </location>
</feature>
<dbReference type="PANTHER" id="PTHR18898:SF2">
    <property type="entry name" value="NUCLEOPROTEIN TPR"/>
    <property type="match status" value="1"/>
</dbReference>
<feature type="compositionally biased region" description="Acidic residues" evidence="7">
    <location>
        <begin position="2127"/>
        <end position="2138"/>
    </location>
</feature>
<keyword evidence="12" id="KW-1185">Reference proteome</keyword>
<evidence type="ECO:0000256" key="7">
    <source>
        <dbReference type="SAM" id="MobiDB-lite"/>
    </source>
</evidence>
<feature type="domain" description="Nucleoprotein TPR/MPL1" evidence="9">
    <location>
        <begin position="176"/>
        <end position="252"/>
    </location>
</feature>
<feature type="compositionally biased region" description="Low complexity" evidence="7">
    <location>
        <begin position="1893"/>
        <end position="1911"/>
    </location>
</feature>
<dbReference type="GO" id="GO:0006406">
    <property type="term" value="P:mRNA export from nucleus"/>
    <property type="evidence" value="ECO:0007669"/>
    <property type="project" value="TreeGrafter"/>
</dbReference>
<feature type="coiled-coil region" evidence="6">
    <location>
        <begin position="856"/>
        <end position="1037"/>
    </location>
</feature>
<keyword evidence="5" id="KW-0539">Nucleus</keyword>